<dbReference type="InterPro" id="IPR003661">
    <property type="entry name" value="HisK_dim/P_dom"/>
</dbReference>
<feature type="domain" description="Response regulatory" evidence="8">
    <location>
        <begin position="714"/>
        <end position="827"/>
    </location>
</feature>
<dbReference type="InterPro" id="IPR036097">
    <property type="entry name" value="HisK_dim/P_sf"/>
</dbReference>
<feature type="transmembrane region" description="Helical" evidence="6">
    <location>
        <begin position="192"/>
        <end position="217"/>
    </location>
</feature>
<dbReference type="Pfam" id="PF00512">
    <property type="entry name" value="HisKA"/>
    <property type="match status" value="1"/>
</dbReference>
<dbReference type="AlphaFoldDB" id="A0A1Z2SJ68"/>
<reference evidence="9 10" key="1">
    <citation type="submission" date="2016-12" db="EMBL/GenBank/DDBJ databases">
        <authorList>
            <person name="Song W.-J."/>
            <person name="Kurnit D.M."/>
        </authorList>
    </citation>
    <scope>NUCLEOTIDE SEQUENCE [LARGE SCALE GENOMIC DNA]</scope>
    <source>
        <strain evidence="9 10">ATCC 43942</strain>
    </source>
</reference>
<evidence type="ECO:0000256" key="2">
    <source>
        <dbReference type="ARBA" id="ARBA00012438"/>
    </source>
</evidence>
<dbReference type="InterPro" id="IPR036890">
    <property type="entry name" value="HATPase_C_sf"/>
</dbReference>
<evidence type="ECO:0000256" key="5">
    <source>
        <dbReference type="PROSITE-ProRule" id="PRU00169"/>
    </source>
</evidence>
<dbReference type="GO" id="GO:0016787">
    <property type="term" value="F:hydrolase activity"/>
    <property type="evidence" value="ECO:0007669"/>
    <property type="project" value="UniProtKB-KW"/>
</dbReference>
<evidence type="ECO:0000259" key="7">
    <source>
        <dbReference type="PROSITE" id="PS50109"/>
    </source>
</evidence>
<keyword evidence="6" id="KW-0472">Membrane</keyword>
<dbReference type="InterPro" id="IPR004358">
    <property type="entry name" value="Sig_transdc_His_kin-like_C"/>
</dbReference>
<dbReference type="Gene3D" id="3.40.50.2300">
    <property type="match status" value="1"/>
</dbReference>
<dbReference type="CDD" id="cd00082">
    <property type="entry name" value="HisKA"/>
    <property type="match status" value="1"/>
</dbReference>
<dbReference type="InterPro" id="IPR001789">
    <property type="entry name" value="Sig_transdc_resp-reg_receiver"/>
</dbReference>
<dbReference type="CDD" id="cd17546">
    <property type="entry name" value="REC_hyHK_CKI1_RcsC-like"/>
    <property type="match status" value="1"/>
</dbReference>
<dbReference type="PROSITE" id="PS50110">
    <property type="entry name" value="RESPONSE_REGULATORY"/>
    <property type="match status" value="1"/>
</dbReference>
<keyword evidence="6" id="KW-0812">Transmembrane</keyword>
<feature type="transmembrane region" description="Helical" evidence="6">
    <location>
        <begin position="119"/>
        <end position="140"/>
    </location>
</feature>
<evidence type="ECO:0000256" key="6">
    <source>
        <dbReference type="SAM" id="Phobius"/>
    </source>
</evidence>
<dbReference type="PANTHER" id="PTHR43547">
    <property type="entry name" value="TWO-COMPONENT HISTIDINE KINASE"/>
    <property type="match status" value="1"/>
</dbReference>
<proteinExistence type="predicted"/>
<evidence type="ECO:0000256" key="4">
    <source>
        <dbReference type="ARBA" id="ARBA00022801"/>
    </source>
</evidence>
<dbReference type="SMART" id="SM00448">
    <property type="entry name" value="REC"/>
    <property type="match status" value="1"/>
</dbReference>
<keyword evidence="4" id="KW-0378">Hydrolase</keyword>
<sequence length="851" mass="98165">MILTIDKFFYAKSLLLLFTALLVLVWLIYFITTLKKQGASPLKTIYSSYIYYSIFIMLWIISNSYFHSGLLTTYSSQYAVAVAKAANIFSYMAFASAFHFSCRITSKKLNNGLNHWQRIILIIFTTFALYTNLSSNYTIVSIDIYAPSKFTIHFGSLTSLFFISVIILTCITLLNLTQLIRGNDKLKKLKSIYMIIGIITFMLSTAIIHTFVTYIFHDFSLTWLPPALSVTELLFMGYAALYHRFYSWHYLVYTTLCMVLTAIIYITPIFALQSWLVASKNHILIISFWCLLCGLTWRNVWQFFSQYIGLWVYGDKKPPVERILSLVDDFQISTQQAITKLERLLNLEQSILVSDINSNSIYFSYFKNNYSVLLLEEIEQYINNNHNKKFRQIRDLMSKNESAMILPIYDHHNTLSQLLIYPKKNDGSLYSNEEINAIQLLLKKAQVYIHYETKIHQSQAMAKSIAHEMRNPLSQIQFHLEKLDDIILNSQLPQNLRDEIQKGKNAVQHGSQLIDIILHEVNQSIISQDKMAIFSIKEQMTQIINRFAYRSSLFKNRIVMKVSCDFNIRVNDTLFDFIIFNLLRNAIYYFDDYSDSKIELSLDAGDEYNELTFTDYGPGIEPQIVHRIFDEFFTYQKKGGSGLGLSYCKRAMKLFGGDIQCQSVYGEYTKFTLTFPHVKQEEQLAPPKIDVVKTPSPERLKSTHTISANQKQRIALVTDDNATQRALAKLYLESLQFTVYEAQNGKEAVEIVRHHTIDIIFMDVQMPVMDGLKACTIIKETHPTLPIIALSGESGEDEIAQIKSTMDGWLIKPTTKQLLQQTVLKWLDVDSLQAINHINTPKPQINTIDTL</sequence>
<feature type="transmembrane region" description="Helical" evidence="6">
    <location>
        <begin position="250"/>
        <end position="271"/>
    </location>
</feature>
<dbReference type="GO" id="GO:0000155">
    <property type="term" value="F:phosphorelay sensor kinase activity"/>
    <property type="evidence" value="ECO:0007669"/>
    <property type="project" value="InterPro"/>
</dbReference>
<organism evidence="9 10">
    <name type="scientific">Vibrio gazogenes</name>
    <dbReference type="NCBI Taxonomy" id="687"/>
    <lineage>
        <taxon>Bacteria</taxon>
        <taxon>Pseudomonadati</taxon>
        <taxon>Pseudomonadota</taxon>
        <taxon>Gammaproteobacteria</taxon>
        <taxon>Vibrionales</taxon>
        <taxon>Vibrionaceae</taxon>
        <taxon>Vibrio</taxon>
    </lineage>
</organism>
<dbReference type="SMART" id="SM00387">
    <property type="entry name" value="HATPase_c"/>
    <property type="match status" value="1"/>
</dbReference>
<dbReference type="Pfam" id="PF00072">
    <property type="entry name" value="Response_reg"/>
    <property type="match status" value="1"/>
</dbReference>
<dbReference type="Pfam" id="PF02518">
    <property type="entry name" value="HATPase_c"/>
    <property type="match status" value="1"/>
</dbReference>
<dbReference type="EC" id="2.7.13.3" evidence="2"/>
<dbReference type="InterPro" id="IPR011006">
    <property type="entry name" value="CheY-like_superfamily"/>
</dbReference>
<dbReference type="PANTHER" id="PTHR43547:SF2">
    <property type="entry name" value="HYBRID SIGNAL TRANSDUCTION HISTIDINE KINASE C"/>
    <property type="match status" value="1"/>
</dbReference>
<dbReference type="PRINTS" id="PR00344">
    <property type="entry name" value="BCTRLSENSOR"/>
</dbReference>
<comment type="catalytic activity">
    <reaction evidence="1">
        <text>ATP + protein L-histidine = ADP + protein N-phospho-L-histidine.</text>
        <dbReference type="EC" id="2.7.13.3"/>
    </reaction>
</comment>
<accession>A0A1Z2SJ68</accession>
<dbReference type="SUPFAM" id="SSF55874">
    <property type="entry name" value="ATPase domain of HSP90 chaperone/DNA topoisomerase II/histidine kinase"/>
    <property type="match status" value="1"/>
</dbReference>
<protein>
    <recommendedName>
        <fullName evidence="2">histidine kinase</fullName>
        <ecNumber evidence="2">2.7.13.3</ecNumber>
    </recommendedName>
</protein>
<gene>
    <name evidence="9" type="ORF">BSQ33_14820</name>
</gene>
<dbReference type="Proteomes" id="UP000196708">
    <property type="component" value="Chromosome 1"/>
</dbReference>
<name>A0A1Z2SJ68_VIBGA</name>
<feature type="transmembrane region" description="Helical" evidence="6">
    <location>
        <begin position="14"/>
        <end position="34"/>
    </location>
</feature>
<feature type="transmembrane region" description="Helical" evidence="6">
    <location>
        <begin position="46"/>
        <end position="66"/>
    </location>
</feature>
<evidence type="ECO:0000256" key="3">
    <source>
        <dbReference type="ARBA" id="ARBA00022553"/>
    </source>
</evidence>
<dbReference type="InterPro" id="IPR005467">
    <property type="entry name" value="His_kinase_dom"/>
</dbReference>
<evidence type="ECO:0000259" key="8">
    <source>
        <dbReference type="PROSITE" id="PS50110"/>
    </source>
</evidence>
<evidence type="ECO:0000256" key="1">
    <source>
        <dbReference type="ARBA" id="ARBA00000085"/>
    </source>
</evidence>
<dbReference type="SUPFAM" id="SSF52172">
    <property type="entry name" value="CheY-like"/>
    <property type="match status" value="1"/>
</dbReference>
<dbReference type="SUPFAM" id="SSF47384">
    <property type="entry name" value="Homodimeric domain of signal transducing histidine kinase"/>
    <property type="match status" value="1"/>
</dbReference>
<dbReference type="PROSITE" id="PS50109">
    <property type="entry name" value="HIS_KIN"/>
    <property type="match status" value="1"/>
</dbReference>
<feature type="transmembrane region" description="Helical" evidence="6">
    <location>
        <begin position="78"/>
        <end position="98"/>
    </location>
</feature>
<keyword evidence="6" id="KW-1133">Transmembrane helix</keyword>
<dbReference type="KEGG" id="vga:BSQ33_14820"/>
<dbReference type="InterPro" id="IPR003594">
    <property type="entry name" value="HATPase_dom"/>
</dbReference>
<evidence type="ECO:0000313" key="9">
    <source>
        <dbReference type="EMBL" id="ASA57233.1"/>
    </source>
</evidence>
<dbReference type="EMBL" id="CP018835">
    <property type="protein sequence ID" value="ASA57233.1"/>
    <property type="molecule type" value="Genomic_DNA"/>
</dbReference>
<feature type="transmembrane region" description="Helical" evidence="6">
    <location>
        <begin position="160"/>
        <end position="180"/>
    </location>
</feature>
<evidence type="ECO:0000313" key="10">
    <source>
        <dbReference type="Proteomes" id="UP000196708"/>
    </source>
</evidence>
<dbReference type="Gene3D" id="3.30.565.10">
    <property type="entry name" value="Histidine kinase-like ATPase, C-terminal domain"/>
    <property type="match status" value="1"/>
</dbReference>
<feature type="domain" description="Histidine kinase" evidence="7">
    <location>
        <begin position="464"/>
        <end position="679"/>
    </location>
</feature>
<feature type="transmembrane region" description="Helical" evidence="6">
    <location>
        <begin position="223"/>
        <end position="243"/>
    </location>
</feature>
<feature type="modified residue" description="4-aspartylphosphate" evidence="5">
    <location>
        <position position="763"/>
    </location>
</feature>
<keyword evidence="3 5" id="KW-0597">Phosphoprotein</keyword>